<dbReference type="AlphaFoldDB" id="A0A9W3VH16"/>
<gene>
    <name evidence="1" type="ORF">D7J84_29180</name>
    <name evidence="2" type="ORF">D7J84_29610</name>
</gene>
<evidence type="ECO:0000313" key="3">
    <source>
        <dbReference type="Proteomes" id="UP000269847"/>
    </source>
</evidence>
<organism evidence="1 3">
    <name type="scientific">Bacillus thuringiensis</name>
    <dbReference type="NCBI Taxonomy" id="1428"/>
    <lineage>
        <taxon>Bacteria</taxon>
        <taxon>Bacillati</taxon>
        <taxon>Bacillota</taxon>
        <taxon>Bacilli</taxon>
        <taxon>Bacillales</taxon>
        <taxon>Bacillaceae</taxon>
        <taxon>Bacillus</taxon>
        <taxon>Bacillus cereus group</taxon>
    </lineage>
</organism>
<evidence type="ECO:0000313" key="2">
    <source>
        <dbReference type="EMBL" id="AYF85161.1"/>
    </source>
</evidence>
<evidence type="ECO:0000313" key="1">
    <source>
        <dbReference type="EMBL" id="AYF85088.1"/>
    </source>
</evidence>
<keyword evidence="1" id="KW-0614">Plasmid</keyword>
<geneLocation type="plasmid" evidence="1 3">
    <name>p.4</name>
</geneLocation>
<dbReference type="EMBL" id="CP032612">
    <property type="protein sequence ID" value="AYF85161.1"/>
    <property type="molecule type" value="Genomic_DNA"/>
</dbReference>
<dbReference type="RefSeq" id="WP_061885204.1">
    <property type="nucleotide sequence ID" value="NZ_CP014285.1"/>
</dbReference>
<proteinExistence type="predicted"/>
<dbReference type="Proteomes" id="UP000269847">
    <property type="component" value="Plasmid p.4"/>
</dbReference>
<protein>
    <submittedName>
        <fullName evidence="1">Uncharacterized protein</fullName>
    </submittedName>
</protein>
<dbReference type="EMBL" id="CP032612">
    <property type="protein sequence ID" value="AYF85088.1"/>
    <property type="molecule type" value="Genomic_DNA"/>
</dbReference>
<name>A0A9W3VH16_BACTU</name>
<accession>A0A9W3VH16</accession>
<sequence>MREDIYRLSKERQKHMNKYILQKEMFDLPIGTVFVHDKDDNIKGSPAEGCLKLAWTDDGNCQKGVSYCAETFILHAKVRKNLEWFKAANENVNWKNEREYLQSKVRMLEHEKQKLDKVRGSLIGIWLLKKLGLK</sequence>
<reference evidence="1 3" key="1">
    <citation type="submission" date="2018-09" db="EMBL/GenBank/DDBJ databases">
        <title>Complete genome of Bacillus thuringiensis strain QZL38.</title>
        <authorList>
            <person name="Song F."/>
        </authorList>
    </citation>
    <scope>NUCLEOTIDE SEQUENCE [LARGE SCALE GENOMIC DNA]</scope>
    <source>
        <strain evidence="1 3">QZL38</strain>
        <plasmid evidence="1 3">p.4</plasmid>
    </source>
</reference>